<evidence type="ECO:0000313" key="2">
    <source>
        <dbReference type="Proteomes" id="UP000267027"/>
    </source>
</evidence>
<dbReference type="EMBL" id="UYYA01000004">
    <property type="protein sequence ID" value="VDM51641.1"/>
    <property type="molecule type" value="Genomic_DNA"/>
</dbReference>
<sequence>MRLVTLSQPTLAVVGLSQLKIGIFFDDMHGRSVAIAIVRSGTKHWDTSFYKFELSENSHYLQILEHNQLNISKDFSSIVHINCVKEYDFGSFSPFPIVLHNFNNLTTCNLTSLLAPI</sequence>
<dbReference type="AlphaFoldDB" id="A0A0R3P9H1"/>
<protein>
    <submittedName>
        <fullName evidence="1 3">Uncharacterized protein</fullName>
    </submittedName>
</protein>
<name>A0A0R3P9H1_ANGCS</name>
<dbReference type="WBParaSite" id="ACOC_0000005501-mRNA-1">
    <property type="protein sequence ID" value="ACOC_0000005501-mRNA-1"/>
    <property type="gene ID" value="ACOC_0000005501"/>
</dbReference>
<evidence type="ECO:0000313" key="1">
    <source>
        <dbReference type="EMBL" id="VDM51641.1"/>
    </source>
</evidence>
<proteinExistence type="predicted"/>
<organism evidence="3">
    <name type="scientific">Angiostrongylus costaricensis</name>
    <name type="common">Nematode worm</name>
    <dbReference type="NCBI Taxonomy" id="334426"/>
    <lineage>
        <taxon>Eukaryota</taxon>
        <taxon>Metazoa</taxon>
        <taxon>Ecdysozoa</taxon>
        <taxon>Nematoda</taxon>
        <taxon>Chromadorea</taxon>
        <taxon>Rhabditida</taxon>
        <taxon>Rhabditina</taxon>
        <taxon>Rhabditomorpha</taxon>
        <taxon>Strongyloidea</taxon>
        <taxon>Metastrongylidae</taxon>
        <taxon>Angiostrongylus</taxon>
    </lineage>
</organism>
<keyword evidence="2" id="KW-1185">Reference proteome</keyword>
<gene>
    <name evidence="1" type="ORF">ACOC_LOCUS56</name>
</gene>
<accession>A0A0R3P9H1</accession>
<evidence type="ECO:0000313" key="3">
    <source>
        <dbReference type="WBParaSite" id="ACOC_0000005501-mRNA-1"/>
    </source>
</evidence>
<reference evidence="3" key="1">
    <citation type="submission" date="2017-02" db="UniProtKB">
        <authorList>
            <consortium name="WormBaseParasite"/>
        </authorList>
    </citation>
    <scope>IDENTIFICATION</scope>
</reference>
<dbReference type="Proteomes" id="UP000267027">
    <property type="component" value="Unassembled WGS sequence"/>
</dbReference>
<reference evidence="1 2" key="2">
    <citation type="submission" date="2018-11" db="EMBL/GenBank/DDBJ databases">
        <authorList>
            <consortium name="Pathogen Informatics"/>
        </authorList>
    </citation>
    <scope>NUCLEOTIDE SEQUENCE [LARGE SCALE GENOMIC DNA]</scope>
    <source>
        <strain evidence="1 2">Costa Rica</strain>
    </source>
</reference>